<accession>A0A941D7G6</accession>
<dbReference type="Proteomes" id="UP000622580">
    <property type="component" value="Unassembled WGS sequence"/>
</dbReference>
<evidence type="ECO:0000313" key="1">
    <source>
        <dbReference type="EMBL" id="MBR7621533.1"/>
    </source>
</evidence>
<evidence type="ECO:0000313" key="2">
    <source>
        <dbReference type="Proteomes" id="UP000622580"/>
    </source>
</evidence>
<dbReference type="Pfam" id="PF07323">
    <property type="entry name" value="DUF1465"/>
    <property type="match status" value="1"/>
</dbReference>
<reference evidence="1" key="1">
    <citation type="submission" date="2021-04" db="EMBL/GenBank/DDBJ databases">
        <title>Draft genome assembly of strain Phenylobacterium sp. 20VBR1 using MiniION and Illumina platforms.</title>
        <authorList>
            <person name="Thomas F.A."/>
            <person name="Krishnan K.P."/>
            <person name="Sinha R.K."/>
        </authorList>
    </citation>
    <scope>NUCLEOTIDE SEQUENCE</scope>
    <source>
        <strain evidence="1">20VBR1</strain>
    </source>
</reference>
<dbReference type="InterPro" id="IPR038301">
    <property type="entry name" value="AraC-like_sf"/>
</dbReference>
<dbReference type="RefSeq" id="WP_215343052.1">
    <property type="nucleotide sequence ID" value="NZ_JAGSGD010000002.1"/>
</dbReference>
<dbReference type="EMBL" id="JAGSGD010000002">
    <property type="protein sequence ID" value="MBR7621533.1"/>
    <property type="molecule type" value="Genomic_DNA"/>
</dbReference>
<comment type="caution">
    <text evidence="1">The sequence shown here is derived from an EMBL/GenBank/DDBJ whole genome shotgun (WGS) entry which is preliminary data.</text>
</comment>
<dbReference type="Gene3D" id="1.10.8.930">
    <property type="entry name" value="Protein of unknown function DUF1465"/>
    <property type="match status" value="1"/>
</dbReference>
<organism evidence="1 2">
    <name type="scientific">Phenylobacterium glaciei</name>
    <dbReference type="NCBI Taxonomy" id="2803784"/>
    <lineage>
        <taxon>Bacteria</taxon>
        <taxon>Pseudomonadati</taxon>
        <taxon>Pseudomonadota</taxon>
        <taxon>Alphaproteobacteria</taxon>
        <taxon>Caulobacterales</taxon>
        <taxon>Caulobacteraceae</taxon>
        <taxon>Phenylobacterium</taxon>
    </lineage>
</organism>
<protein>
    <submittedName>
        <fullName evidence="1">DUF1465 family protein</fullName>
    </submittedName>
</protein>
<proteinExistence type="predicted"/>
<name>A0A941D7G6_9CAUL</name>
<dbReference type="InterPro" id="IPR010848">
    <property type="entry name" value="DUF1465"/>
</dbReference>
<dbReference type="AlphaFoldDB" id="A0A941D7G6"/>
<gene>
    <name evidence="1" type="ORF">JKL49_19230</name>
</gene>
<sequence length="170" mass="19226">MSDGNLPAAAWRADVIQDFARSELFDRTFQEGMDLVEETAGYLDGSGRQESKLLSRNAALAYAAESMRLTTRLMQVASWLLVQRAVREGDMPPEGACDERYRLGAEDVCRPGHDTAEDLPSGLLLLLDRSERLYERVRHLDRRMYIEDTDVETPNPVQSQFDRLRTAFGG</sequence>
<keyword evidence="2" id="KW-1185">Reference proteome</keyword>